<keyword evidence="5 6" id="KW-0472">Membrane</keyword>
<keyword evidence="2" id="KW-1003">Cell membrane</keyword>
<feature type="transmembrane region" description="Helical" evidence="6">
    <location>
        <begin position="207"/>
        <end position="225"/>
    </location>
</feature>
<evidence type="ECO:0000313" key="8">
    <source>
        <dbReference type="Proteomes" id="UP000033220"/>
    </source>
</evidence>
<keyword evidence="8" id="KW-1185">Reference proteome</keyword>
<evidence type="ECO:0000256" key="5">
    <source>
        <dbReference type="ARBA" id="ARBA00023136"/>
    </source>
</evidence>
<evidence type="ECO:0000313" key="7">
    <source>
        <dbReference type="EMBL" id="CCG08261.1"/>
    </source>
</evidence>
<dbReference type="Proteomes" id="UP000033220">
    <property type="component" value="Chromosome DSM 122"/>
</dbReference>
<name>H6SJU6_PARPM</name>
<gene>
    <name evidence="7" type="ORF">RSPPHO_01635</name>
</gene>
<proteinExistence type="predicted"/>
<evidence type="ECO:0000256" key="2">
    <source>
        <dbReference type="ARBA" id="ARBA00022475"/>
    </source>
</evidence>
<reference evidence="7 8" key="1">
    <citation type="submission" date="2012-02" db="EMBL/GenBank/DDBJ databases">
        <title>Shotgun genome sequence of Phaeospirillum photometricum DSM 122.</title>
        <authorList>
            <person name="Duquesne K."/>
            <person name="Sturgis J."/>
        </authorList>
    </citation>
    <scope>NUCLEOTIDE SEQUENCE [LARGE SCALE GENOMIC DNA]</scope>
    <source>
        <strain evidence="8">DSM122</strain>
    </source>
</reference>
<dbReference type="PATRIC" id="fig|1150469.3.peg.1840"/>
<feature type="transmembrane region" description="Helical" evidence="6">
    <location>
        <begin position="93"/>
        <end position="111"/>
    </location>
</feature>
<protein>
    <submittedName>
        <fullName evidence="7">Lysine exporter protein (LYSE/YGGA)</fullName>
    </submittedName>
</protein>
<evidence type="ECO:0000256" key="1">
    <source>
        <dbReference type="ARBA" id="ARBA00004651"/>
    </source>
</evidence>
<evidence type="ECO:0000256" key="3">
    <source>
        <dbReference type="ARBA" id="ARBA00022692"/>
    </source>
</evidence>
<comment type="subcellular location">
    <subcellularLocation>
        <location evidence="1">Cell membrane</location>
        <topology evidence="1">Multi-pass membrane protein</topology>
    </subcellularLocation>
</comment>
<keyword evidence="3 6" id="KW-0812">Transmembrane</keyword>
<accession>H6SJU6</accession>
<feature type="transmembrane region" description="Helical" evidence="6">
    <location>
        <begin position="131"/>
        <end position="158"/>
    </location>
</feature>
<dbReference type="AlphaFoldDB" id="H6SJU6"/>
<dbReference type="eggNOG" id="COG1280">
    <property type="taxonomic scope" value="Bacteria"/>
</dbReference>
<dbReference type="EMBL" id="HE663493">
    <property type="protein sequence ID" value="CCG08261.1"/>
    <property type="molecule type" value="Genomic_DNA"/>
</dbReference>
<evidence type="ECO:0000256" key="6">
    <source>
        <dbReference type="SAM" id="Phobius"/>
    </source>
</evidence>
<dbReference type="HOGENOM" id="CLU_087840_1_1_5"/>
<keyword evidence="4 6" id="KW-1133">Transmembrane helix</keyword>
<sequence length="243" mass="25649">MRRRLGTLSLARSPRWMSPRMSFYPFFKGLIVGFLIAAPVGPVGILCIRKALADGRLAAFIAGLGAAVADTFYGAVAALGIGLVSNFLMVHKVALSLGGGIFLVVLGWHTLRKPAVLIPEGTTHVGLLRDFLSTFMITLTNPATVLAFMAVFASFSVVSLDGDAVRAGELILGVFAGSTLWWAILSAAAGAVRSHFTPLWLVWLNRLSGWALILFGIGVLGSLVVPDQGAEGLFSLDAAPWVA</sequence>
<dbReference type="KEGG" id="rpm:RSPPHO_01635"/>
<dbReference type="InterPro" id="IPR001123">
    <property type="entry name" value="LeuE-type"/>
</dbReference>
<dbReference type="PANTHER" id="PTHR30086:SF20">
    <property type="entry name" value="ARGININE EXPORTER PROTEIN ARGO-RELATED"/>
    <property type="match status" value="1"/>
</dbReference>
<organism evidence="7 8">
    <name type="scientific">Pararhodospirillum photometricum DSM 122</name>
    <dbReference type="NCBI Taxonomy" id="1150469"/>
    <lineage>
        <taxon>Bacteria</taxon>
        <taxon>Pseudomonadati</taxon>
        <taxon>Pseudomonadota</taxon>
        <taxon>Alphaproteobacteria</taxon>
        <taxon>Rhodospirillales</taxon>
        <taxon>Rhodospirillaceae</taxon>
        <taxon>Pararhodospirillum</taxon>
    </lineage>
</organism>
<dbReference type="STRING" id="1150469.RSPPHO_01635"/>
<dbReference type="PANTHER" id="PTHR30086">
    <property type="entry name" value="ARGININE EXPORTER PROTEIN ARGO"/>
    <property type="match status" value="1"/>
</dbReference>
<dbReference type="GO" id="GO:0015171">
    <property type="term" value="F:amino acid transmembrane transporter activity"/>
    <property type="evidence" value="ECO:0007669"/>
    <property type="project" value="TreeGrafter"/>
</dbReference>
<evidence type="ECO:0000256" key="4">
    <source>
        <dbReference type="ARBA" id="ARBA00022989"/>
    </source>
</evidence>
<dbReference type="GO" id="GO:0005886">
    <property type="term" value="C:plasma membrane"/>
    <property type="evidence" value="ECO:0007669"/>
    <property type="project" value="UniProtKB-SubCell"/>
</dbReference>
<dbReference type="Pfam" id="PF01810">
    <property type="entry name" value="LysE"/>
    <property type="match status" value="1"/>
</dbReference>
<feature type="transmembrane region" description="Helical" evidence="6">
    <location>
        <begin position="57"/>
        <end position="81"/>
    </location>
</feature>
<feature type="transmembrane region" description="Helical" evidence="6">
    <location>
        <begin position="170"/>
        <end position="192"/>
    </location>
</feature>